<proteinExistence type="inferred from homology"/>
<comment type="similarity">
    <text evidence="1">Belongs to the WD repeat IPI3/WDR18 family.</text>
</comment>
<gene>
    <name evidence="6" type="ORF">AX774_g1360</name>
</gene>
<reference evidence="7" key="1">
    <citation type="submission" date="2017-01" db="EMBL/GenBank/DDBJ databases">
        <authorList>
            <person name="Wang Y."/>
            <person name="White M."/>
            <person name="Kvist S."/>
            <person name="Moncalvo J.-M."/>
        </authorList>
    </citation>
    <scope>NUCLEOTIDE SEQUENCE [LARGE SCALE GENOMIC DNA]</scope>
    <source>
        <strain evidence="7">COL-18-3</strain>
    </source>
</reference>
<protein>
    <submittedName>
        <fullName evidence="6">WD repeat-containing protein 18</fullName>
    </submittedName>
</protein>
<feature type="region of interest" description="Disordered" evidence="5">
    <location>
        <begin position="589"/>
        <end position="633"/>
    </location>
</feature>
<dbReference type="PROSITE" id="PS00678">
    <property type="entry name" value="WD_REPEATS_1"/>
    <property type="match status" value="1"/>
</dbReference>
<dbReference type="InterPro" id="IPR015943">
    <property type="entry name" value="WD40/YVTN_repeat-like_dom_sf"/>
</dbReference>
<dbReference type="GO" id="GO:0006261">
    <property type="term" value="P:DNA-templated DNA replication"/>
    <property type="evidence" value="ECO:0007669"/>
    <property type="project" value="TreeGrafter"/>
</dbReference>
<dbReference type="GO" id="GO:0006364">
    <property type="term" value="P:rRNA processing"/>
    <property type="evidence" value="ECO:0007669"/>
    <property type="project" value="TreeGrafter"/>
</dbReference>
<name>A0A1R1PW13_ZANCU</name>
<dbReference type="Pfam" id="PF00400">
    <property type="entry name" value="WD40"/>
    <property type="match status" value="4"/>
</dbReference>
<keyword evidence="7" id="KW-1185">Reference proteome</keyword>
<keyword evidence="2 4" id="KW-0853">WD repeat</keyword>
<feature type="repeat" description="WD" evidence="4">
    <location>
        <begin position="333"/>
        <end position="374"/>
    </location>
</feature>
<evidence type="ECO:0000313" key="6">
    <source>
        <dbReference type="EMBL" id="OMH85093.1"/>
    </source>
</evidence>
<dbReference type="OrthoDB" id="245697at2759"/>
<organism evidence="6 7">
    <name type="scientific">Zancudomyces culisetae</name>
    <name type="common">Gut fungus</name>
    <name type="synonym">Smittium culisetae</name>
    <dbReference type="NCBI Taxonomy" id="1213189"/>
    <lineage>
        <taxon>Eukaryota</taxon>
        <taxon>Fungi</taxon>
        <taxon>Fungi incertae sedis</taxon>
        <taxon>Zoopagomycota</taxon>
        <taxon>Kickxellomycotina</taxon>
        <taxon>Harpellomycetes</taxon>
        <taxon>Harpellales</taxon>
        <taxon>Legeriomycetaceae</taxon>
        <taxon>Zancudomyces</taxon>
    </lineage>
</organism>
<comment type="caution">
    <text evidence="6">The sequence shown here is derived from an EMBL/GenBank/DDBJ whole genome shotgun (WGS) entry which is preliminary data.</text>
</comment>
<dbReference type="AlphaFoldDB" id="A0A1R1PW13"/>
<dbReference type="SUPFAM" id="SSF50978">
    <property type="entry name" value="WD40 repeat-like"/>
    <property type="match status" value="1"/>
</dbReference>
<dbReference type="Proteomes" id="UP000188320">
    <property type="component" value="Unassembled WGS sequence"/>
</dbReference>
<evidence type="ECO:0000256" key="4">
    <source>
        <dbReference type="PROSITE-ProRule" id="PRU00221"/>
    </source>
</evidence>
<feature type="repeat" description="WD" evidence="4">
    <location>
        <begin position="122"/>
        <end position="153"/>
    </location>
</feature>
<dbReference type="EMBL" id="LSSK01000111">
    <property type="protein sequence ID" value="OMH85093.1"/>
    <property type="molecule type" value="Genomic_DNA"/>
</dbReference>
<dbReference type="InterPro" id="IPR019775">
    <property type="entry name" value="WD40_repeat_CS"/>
</dbReference>
<evidence type="ECO:0000256" key="3">
    <source>
        <dbReference type="ARBA" id="ARBA00022737"/>
    </source>
</evidence>
<evidence type="ECO:0000256" key="5">
    <source>
        <dbReference type="SAM" id="MobiDB-lite"/>
    </source>
</evidence>
<evidence type="ECO:0000256" key="2">
    <source>
        <dbReference type="ARBA" id="ARBA00022574"/>
    </source>
</evidence>
<dbReference type="PROSITE" id="PS50294">
    <property type="entry name" value="WD_REPEATS_REGION"/>
    <property type="match status" value="2"/>
</dbReference>
<dbReference type="InterPro" id="IPR001680">
    <property type="entry name" value="WD40_rpt"/>
</dbReference>
<evidence type="ECO:0000313" key="7">
    <source>
        <dbReference type="Proteomes" id="UP000188320"/>
    </source>
</evidence>
<dbReference type="PRINTS" id="PR00320">
    <property type="entry name" value="GPROTEINBRPT"/>
</dbReference>
<dbReference type="InterPro" id="IPR020472">
    <property type="entry name" value="WD40_PAC1"/>
</dbReference>
<dbReference type="InterPro" id="IPR045227">
    <property type="entry name" value="WDR18/Ipi3/RID3"/>
</dbReference>
<sequence>MFSEIVVAGVADTGNIHVYELRSGTPLAILANAQIDSPFGFCITEKSNARSHPWLFAVPSHTALAQLYTFGWAEQNSKIKFPLPEKIKCVAVSNNGEYVFGGSENGRLYIWSSSSGILLKAWDAHYGCVNVITVSNDGSTVLSGGDDAEIHVWLLSSVLDLENSEPSSPETTLSGHTMPILSIVVGPVGNSEGHFYSGGIRIFSSSKDRSVRCWKLVGSSANKRSTHMDSTTQAIDKKPYSAELLTTWLLPNAVECIVVDPAETKIFTGCQDGNIYQINLYNFQQEAVAGGPIAVGGNNAVVEVGLAAKTKSNTSLYTRAAQVSGSSHNEKVFQGHGGAIQSLSLSMDATLLVSGSKDSTIKIWDTTSRQCIRTITEAKKRQNTANGTQKGTLGGVHSGVPQVVVTLRGSNFGGVKGVVDSISGGGIVSYGLKDGYNTSHSQLRSASATSKTLKAPLISPFKRVQTPTLDLSNPTEQHETGQLSKFYVKDTRELLSDFPMSPRLSIFSSLESEFSTSLFGDLRFSSSILSEKLDRDSQNSLKNKVESLKSDLLRLAEHQQKIRSLNDSFYQSAVTSFLSNRKANLLNKAEGDPISTLSEEVNEESNADDGEDDGEEGNDDSSFISKKKARVVE</sequence>
<dbReference type="InterPro" id="IPR036322">
    <property type="entry name" value="WD40_repeat_dom_sf"/>
</dbReference>
<accession>A0A1R1PW13</accession>
<dbReference type="PROSITE" id="PS50082">
    <property type="entry name" value="WD_REPEATS_2"/>
    <property type="match status" value="2"/>
</dbReference>
<dbReference type="PANTHER" id="PTHR18763:SF0">
    <property type="entry name" value="WD REPEAT-CONTAINING PROTEIN 18"/>
    <property type="match status" value="1"/>
</dbReference>
<dbReference type="GO" id="GO:0005656">
    <property type="term" value="C:nuclear pre-replicative complex"/>
    <property type="evidence" value="ECO:0007669"/>
    <property type="project" value="TreeGrafter"/>
</dbReference>
<dbReference type="Gene3D" id="2.130.10.10">
    <property type="entry name" value="YVTN repeat-like/Quinoprotein amine dehydrogenase"/>
    <property type="match status" value="2"/>
</dbReference>
<dbReference type="SMART" id="SM00320">
    <property type="entry name" value="WD40"/>
    <property type="match status" value="5"/>
</dbReference>
<dbReference type="GO" id="GO:0120330">
    <property type="term" value="C:rixosome complex"/>
    <property type="evidence" value="ECO:0007669"/>
    <property type="project" value="TreeGrafter"/>
</dbReference>
<evidence type="ECO:0000256" key="1">
    <source>
        <dbReference type="ARBA" id="ARBA00010143"/>
    </source>
</evidence>
<feature type="compositionally biased region" description="Acidic residues" evidence="5">
    <location>
        <begin position="600"/>
        <end position="619"/>
    </location>
</feature>
<dbReference type="PANTHER" id="PTHR18763">
    <property type="entry name" value="WD-REPEAT PROTEIN 18"/>
    <property type="match status" value="1"/>
</dbReference>
<keyword evidence="3" id="KW-0677">Repeat</keyword>